<dbReference type="AlphaFoldDB" id="A0ABD2ZM96"/>
<evidence type="ECO:0000313" key="3">
    <source>
        <dbReference type="Proteomes" id="UP001630127"/>
    </source>
</evidence>
<gene>
    <name evidence="2" type="ORF">ACH5RR_018135</name>
</gene>
<name>A0ABD2ZM96_9GENT</name>
<sequence length="121" mass="13658">MMGMEEGLCGILGRKEELQGERGSHGRIEREEEKSDCRGSSSMTRKKDEELYDVVMKMTPKEVFEADFSTLEVEPFSSQGLDEKVATCEEDNVWVQQGAEVMPLDANETLDHHSDIDIEEG</sequence>
<organism evidence="2 3">
    <name type="scientific">Cinchona calisaya</name>
    <dbReference type="NCBI Taxonomy" id="153742"/>
    <lineage>
        <taxon>Eukaryota</taxon>
        <taxon>Viridiplantae</taxon>
        <taxon>Streptophyta</taxon>
        <taxon>Embryophyta</taxon>
        <taxon>Tracheophyta</taxon>
        <taxon>Spermatophyta</taxon>
        <taxon>Magnoliopsida</taxon>
        <taxon>eudicotyledons</taxon>
        <taxon>Gunneridae</taxon>
        <taxon>Pentapetalae</taxon>
        <taxon>asterids</taxon>
        <taxon>lamiids</taxon>
        <taxon>Gentianales</taxon>
        <taxon>Rubiaceae</taxon>
        <taxon>Cinchonoideae</taxon>
        <taxon>Cinchoneae</taxon>
        <taxon>Cinchona</taxon>
    </lineage>
</organism>
<keyword evidence="3" id="KW-1185">Reference proteome</keyword>
<dbReference type="EMBL" id="JBJUIK010000008">
    <property type="protein sequence ID" value="KAL3519986.1"/>
    <property type="molecule type" value="Genomic_DNA"/>
</dbReference>
<accession>A0ABD2ZM96</accession>
<comment type="caution">
    <text evidence="2">The sequence shown here is derived from an EMBL/GenBank/DDBJ whole genome shotgun (WGS) entry which is preliminary data.</text>
</comment>
<protein>
    <submittedName>
        <fullName evidence="2">Uncharacterized protein</fullName>
    </submittedName>
</protein>
<evidence type="ECO:0000313" key="2">
    <source>
        <dbReference type="EMBL" id="KAL3519986.1"/>
    </source>
</evidence>
<dbReference type="Proteomes" id="UP001630127">
    <property type="component" value="Unassembled WGS sequence"/>
</dbReference>
<evidence type="ECO:0000256" key="1">
    <source>
        <dbReference type="SAM" id="MobiDB-lite"/>
    </source>
</evidence>
<reference evidence="2 3" key="1">
    <citation type="submission" date="2024-11" db="EMBL/GenBank/DDBJ databases">
        <title>A near-complete genome assembly of Cinchona calisaya.</title>
        <authorList>
            <person name="Lian D.C."/>
            <person name="Zhao X.W."/>
            <person name="Wei L."/>
        </authorList>
    </citation>
    <scope>NUCLEOTIDE SEQUENCE [LARGE SCALE GENOMIC DNA]</scope>
    <source>
        <tissue evidence="2">Nenye</tissue>
    </source>
</reference>
<feature type="compositionally biased region" description="Basic and acidic residues" evidence="1">
    <location>
        <begin position="13"/>
        <end position="37"/>
    </location>
</feature>
<feature type="region of interest" description="Disordered" evidence="1">
    <location>
        <begin position="1"/>
        <end position="45"/>
    </location>
</feature>
<proteinExistence type="predicted"/>